<organism evidence="9 10">
    <name type="scientific">Pseudochrobactrum asaccharolyticum</name>
    <dbReference type="NCBI Taxonomy" id="354351"/>
    <lineage>
        <taxon>Bacteria</taxon>
        <taxon>Pseudomonadati</taxon>
        <taxon>Pseudomonadota</taxon>
        <taxon>Alphaproteobacteria</taxon>
        <taxon>Hyphomicrobiales</taxon>
        <taxon>Brucellaceae</taxon>
        <taxon>Pseudochrobactrum</taxon>
    </lineage>
</organism>
<evidence type="ECO:0000256" key="2">
    <source>
        <dbReference type="ARBA" id="ARBA00012925"/>
    </source>
</evidence>
<keyword evidence="3 7" id="KW-0479">Metal-binding</keyword>
<name>A0A366DS81_9HYPH</name>
<dbReference type="EC" id="4.2.1.1" evidence="2 8"/>
<sequence length="228" mass="25156">MVDLPDTLLAGYRNFMASDFADERMRYKELADQGQTPETMVIACCDSRAAPEIIFNTRPGEIFVLRNVANLIPPYEPDGEYHAASAALEFAVQSLKVKHIVVLGHGRCGGIKAALDTESSPLSPGDFIGKWMSLLAPAAETITSNSLMTQTERQTALERISIRYSLNNLRSFPCVDILEKKGRLSLHGAWFDISTGELWVMDSQTGDFIRPDTDEMPVQAESSEAPVE</sequence>
<keyword evidence="10" id="KW-1185">Reference proteome</keyword>
<evidence type="ECO:0000313" key="10">
    <source>
        <dbReference type="Proteomes" id="UP000252893"/>
    </source>
</evidence>
<proteinExistence type="inferred from homology"/>
<dbReference type="SUPFAM" id="SSF53056">
    <property type="entry name" value="beta-carbonic anhydrase, cab"/>
    <property type="match status" value="1"/>
</dbReference>
<dbReference type="Proteomes" id="UP000252893">
    <property type="component" value="Unassembled WGS sequence"/>
</dbReference>
<comment type="similarity">
    <text evidence="1 8">Belongs to the beta-class carbonic anhydrase family.</text>
</comment>
<comment type="catalytic activity">
    <reaction evidence="6 8">
        <text>hydrogencarbonate + H(+) = CO2 + H2O</text>
        <dbReference type="Rhea" id="RHEA:10748"/>
        <dbReference type="ChEBI" id="CHEBI:15377"/>
        <dbReference type="ChEBI" id="CHEBI:15378"/>
        <dbReference type="ChEBI" id="CHEBI:16526"/>
        <dbReference type="ChEBI" id="CHEBI:17544"/>
        <dbReference type="EC" id="4.2.1.1"/>
    </reaction>
</comment>
<comment type="function">
    <text evidence="8">Reversible hydration of carbon dioxide.</text>
</comment>
<dbReference type="InterPro" id="IPR001765">
    <property type="entry name" value="Carbonic_anhydrase"/>
</dbReference>
<feature type="binding site" evidence="7">
    <location>
        <position position="108"/>
    </location>
    <ligand>
        <name>Zn(2+)</name>
        <dbReference type="ChEBI" id="CHEBI:29105"/>
    </ligand>
</feature>
<gene>
    <name evidence="9" type="ORF">DFR47_10622</name>
</gene>
<evidence type="ECO:0000256" key="6">
    <source>
        <dbReference type="ARBA" id="ARBA00048348"/>
    </source>
</evidence>
<protein>
    <recommendedName>
        <fullName evidence="2 8">Carbonic anhydrase</fullName>
        <ecNumber evidence="2 8">4.2.1.1</ecNumber>
    </recommendedName>
    <alternativeName>
        <fullName evidence="8">Carbonate dehydratase</fullName>
    </alternativeName>
</protein>
<dbReference type="Gene3D" id="3.40.1050.10">
    <property type="entry name" value="Carbonic anhydrase"/>
    <property type="match status" value="1"/>
</dbReference>
<comment type="caution">
    <text evidence="9">The sequence shown here is derived from an EMBL/GenBank/DDBJ whole genome shotgun (WGS) entry which is preliminary data.</text>
</comment>
<dbReference type="SMART" id="SM00947">
    <property type="entry name" value="Pro_CA"/>
    <property type="match status" value="1"/>
</dbReference>
<reference evidence="9 10" key="1">
    <citation type="submission" date="2018-06" db="EMBL/GenBank/DDBJ databases">
        <title>Genomic Encyclopedia of Type Strains, Phase IV (KMG-IV): sequencing the most valuable type-strain genomes for metagenomic binning, comparative biology and taxonomic classification.</title>
        <authorList>
            <person name="Goeker M."/>
        </authorList>
    </citation>
    <scope>NUCLEOTIDE SEQUENCE [LARGE SCALE GENOMIC DNA]</scope>
    <source>
        <strain evidence="9 10">DSM 25619</strain>
    </source>
</reference>
<dbReference type="EMBL" id="QNRH01000006">
    <property type="protein sequence ID" value="RBO92943.1"/>
    <property type="molecule type" value="Genomic_DNA"/>
</dbReference>
<dbReference type="OrthoDB" id="9797527at2"/>
<evidence type="ECO:0000256" key="4">
    <source>
        <dbReference type="ARBA" id="ARBA00022833"/>
    </source>
</evidence>
<dbReference type="CDD" id="cd00884">
    <property type="entry name" value="beta_CA_cladeB"/>
    <property type="match status" value="1"/>
</dbReference>
<feature type="binding site" evidence="7">
    <location>
        <position position="105"/>
    </location>
    <ligand>
        <name>Zn(2+)</name>
        <dbReference type="ChEBI" id="CHEBI:29105"/>
    </ligand>
</feature>
<dbReference type="Pfam" id="PF00484">
    <property type="entry name" value="Pro_CA"/>
    <property type="match status" value="1"/>
</dbReference>
<dbReference type="GO" id="GO:0004089">
    <property type="term" value="F:carbonate dehydratase activity"/>
    <property type="evidence" value="ECO:0007669"/>
    <property type="project" value="UniProtKB-UniRule"/>
</dbReference>
<comment type="cofactor">
    <cofactor evidence="7">
        <name>Zn(2+)</name>
        <dbReference type="ChEBI" id="CHEBI:29105"/>
    </cofactor>
    <text evidence="7">Binds 1 zinc ion per subunit.</text>
</comment>
<evidence type="ECO:0000256" key="1">
    <source>
        <dbReference type="ARBA" id="ARBA00006217"/>
    </source>
</evidence>
<dbReference type="InterPro" id="IPR045066">
    <property type="entry name" value="Beta_CA_cladeB"/>
</dbReference>
<keyword evidence="4 7" id="KW-0862">Zinc</keyword>
<feature type="binding site" evidence="7">
    <location>
        <position position="44"/>
    </location>
    <ligand>
        <name>Zn(2+)</name>
        <dbReference type="ChEBI" id="CHEBI:29105"/>
    </ligand>
</feature>
<dbReference type="AlphaFoldDB" id="A0A366DS81"/>
<dbReference type="PANTHER" id="PTHR11002:SF76">
    <property type="entry name" value="CARBONIC ANHYDRASE"/>
    <property type="match status" value="1"/>
</dbReference>
<evidence type="ECO:0000256" key="5">
    <source>
        <dbReference type="ARBA" id="ARBA00023239"/>
    </source>
</evidence>
<keyword evidence="5 8" id="KW-0456">Lyase</keyword>
<dbReference type="GO" id="GO:0008270">
    <property type="term" value="F:zinc ion binding"/>
    <property type="evidence" value="ECO:0007669"/>
    <property type="project" value="UniProtKB-UniRule"/>
</dbReference>
<dbReference type="GO" id="GO:0015976">
    <property type="term" value="P:carbon utilization"/>
    <property type="evidence" value="ECO:0007669"/>
    <property type="project" value="InterPro"/>
</dbReference>
<feature type="binding site" evidence="7">
    <location>
        <position position="46"/>
    </location>
    <ligand>
        <name>Zn(2+)</name>
        <dbReference type="ChEBI" id="CHEBI:29105"/>
    </ligand>
</feature>
<evidence type="ECO:0000256" key="8">
    <source>
        <dbReference type="RuleBase" id="RU003956"/>
    </source>
</evidence>
<dbReference type="InterPro" id="IPR015892">
    <property type="entry name" value="Carbonic_anhydrase_CS"/>
</dbReference>
<accession>A0A366DS81</accession>
<evidence type="ECO:0000256" key="3">
    <source>
        <dbReference type="ARBA" id="ARBA00022723"/>
    </source>
</evidence>
<evidence type="ECO:0000256" key="7">
    <source>
        <dbReference type="PIRSR" id="PIRSR601765-1"/>
    </source>
</evidence>
<dbReference type="PANTHER" id="PTHR11002">
    <property type="entry name" value="CARBONIC ANHYDRASE"/>
    <property type="match status" value="1"/>
</dbReference>
<evidence type="ECO:0000313" key="9">
    <source>
        <dbReference type="EMBL" id="RBO92943.1"/>
    </source>
</evidence>
<dbReference type="PROSITE" id="PS00705">
    <property type="entry name" value="PROK_CO2_ANHYDRASE_2"/>
    <property type="match status" value="1"/>
</dbReference>
<dbReference type="RefSeq" id="WP_113945407.1">
    <property type="nucleotide sequence ID" value="NZ_JBHEEG010000007.1"/>
</dbReference>
<dbReference type="InterPro" id="IPR036874">
    <property type="entry name" value="Carbonic_anhydrase_sf"/>
</dbReference>